<protein>
    <submittedName>
        <fullName evidence="1">Uncharacterized protein</fullName>
    </submittedName>
</protein>
<accession>A0AC59ZL88</accession>
<organism evidence="1 2">
    <name type="scientific">Rangifer tarandus platyrhynchus</name>
    <name type="common">Svalbard reindeer</name>
    <dbReference type="NCBI Taxonomy" id="3082113"/>
    <lineage>
        <taxon>Eukaryota</taxon>
        <taxon>Metazoa</taxon>
        <taxon>Chordata</taxon>
        <taxon>Craniata</taxon>
        <taxon>Vertebrata</taxon>
        <taxon>Euteleostomi</taxon>
        <taxon>Mammalia</taxon>
        <taxon>Eutheria</taxon>
        <taxon>Laurasiatheria</taxon>
        <taxon>Artiodactyla</taxon>
        <taxon>Ruminantia</taxon>
        <taxon>Pecora</taxon>
        <taxon>Cervidae</taxon>
        <taxon>Odocoileinae</taxon>
        <taxon>Rangifer</taxon>
    </lineage>
</organism>
<proteinExistence type="predicted"/>
<reference evidence="1" key="2">
    <citation type="submission" date="2025-03" db="EMBL/GenBank/DDBJ databases">
        <authorList>
            <consortium name="ELIXIR-Norway"/>
            <consortium name="Elixir Norway"/>
        </authorList>
    </citation>
    <scope>NUCLEOTIDE SEQUENCE</scope>
</reference>
<evidence type="ECO:0000313" key="2">
    <source>
        <dbReference type="Proteomes" id="UP001162501"/>
    </source>
</evidence>
<dbReference type="EMBL" id="OX596114">
    <property type="protein sequence ID" value="CAN0457945.1"/>
    <property type="molecule type" value="Genomic_DNA"/>
</dbReference>
<reference evidence="1" key="1">
    <citation type="submission" date="2023-05" db="EMBL/GenBank/DDBJ databases">
        <authorList>
            <consortium name="ELIXIR-Norway"/>
        </authorList>
    </citation>
    <scope>NUCLEOTIDE SEQUENCE</scope>
</reference>
<sequence>MLAGSEPRLCYPKDGEALPGTRSQPRRGGLCLWALERPDSHVAPTLDLSSGLCVPVNPCWAQSVPMSTEFHGDCVGVGLGGTSPLRSTRQASAPARLPAQPGPLLRRERS</sequence>
<gene>
    <name evidence="1" type="ORF">MRATA1EN22A_LOCUS19824</name>
</gene>
<evidence type="ECO:0000313" key="1">
    <source>
        <dbReference type="EMBL" id="CAN0457945.1"/>
    </source>
</evidence>
<name>A0AC59ZL88_RANTA</name>
<dbReference type="Proteomes" id="UP001162501">
    <property type="component" value="Chromosome 30"/>
</dbReference>